<dbReference type="OrthoDB" id="2555263at2759"/>
<accession>A0A5C3EDS5</accession>
<gene>
    <name evidence="2" type="ORF">UTRI_04934</name>
</gene>
<proteinExistence type="predicted"/>
<evidence type="ECO:0000313" key="3">
    <source>
        <dbReference type="Proteomes" id="UP000324022"/>
    </source>
</evidence>
<dbReference type="AlphaFoldDB" id="A0A5C3EDS5"/>
<name>A0A5C3EDS5_9BASI</name>
<organism evidence="2 3">
    <name type="scientific">Ustilago trichophora</name>
    <dbReference type="NCBI Taxonomy" id="86804"/>
    <lineage>
        <taxon>Eukaryota</taxon>
        <taxon>Fungi</taxon>
        <taxon>Dikarya</taxon>
        <taxon>Basidiomycota</taxon>
        <taxon>Ustilaginomycotina</taxon>
        <taxon>Ustilaginomycetes</taxon>
        <taxon>Ustilaginales</taxon>
        <taxon>Ustilaginaceae</taxon>
        <taxon>Ustilago</taxon>
    </lineage>
</organism>
<evidence type="ECO:0000256" key="1">
    <source>
        <dbReference type="SAM" id="MobiDB-lite"/>
    </source>
</evidence>
<dbReference type="Proteomes" id="UP000324022">
    <property type="component" value="Unassembled WGS sequence"/>
</dbReference>
<feature type="region of interest" description="Disordered" evidence="1">
    <location>
        <begin position="824"/>
        <end position="850"/>
    </location>
</feature>
<reference evidence="2 3" key="1">
    <citation type="submission" date="2018-03" db="EMBL/GenBank/DDBJ databases">
        <authorList>
            <person name="Guldener U."/>
        </authorList>
    </citation>
    <scope>NUCLEOTIDE SEQUENCE [LARGE SCALE GENOMIC DNA]</scope>
    <source>
        <strain evidence="2 3">NBRC100155</strain>
    </source>
</reference>
<dbReference type="PANTHER" id="PTHR33266:SF1">
    <property type="entry name" value="F-BOX DOMAIN-CONTAINING PROTEIN"/>
    <property type="match status" value="1"/>
</dbReference>
<feature type="compositionally biased region" description="Basic and acidic residues" evidence="1">
    <location>
        <begin position="825"/>
        <end position="849"/>
    </location>
</feature>
<dbReference type="PANTHER" id="PTHR33266">
    <property type="entry name" value="CHROMOSOME 15, WHOLE GENOME SHOTGUN SEQUENCE"/>
    <property type="match status" value="1"/>
</dbReference>
<dbReference type="EMBL" id="OOIN01000020">
    <property type="protein sequence ID" value="SPO27791.1"/>
    <property type="molecule type" value="Genomic_DNA"/>
</dbReference>
<feature type="region of interest" description="Disordered" evidence="1">
    <location>
        <begin position="1070"/>
        <end position="1100"/>
    </location>
</feature>
<keyword evidence="3" id="KW-1185">Reference proteome</keyword>
<evidence type="ECO:0000313" key="2">
    <source>
        <dbReference type="EMBL" id="SPO27791.1"/>
    </source>
</evidence>
<sequence>MSPSSPISSSSASQSTSAGDSEVISLDAKNELYSKFLSDLLLELAKDPNAYPDALQEICKLVMPQTTRRTQRIRSELTILCDQHDSFFPLVRRKLDDNSQHLPRDVRDQLMHRIGKRQYRCNQPQPIDISAPPLETRETRQRLVQAFSTDFRGPALHNLLRHLNVLSRHSFNPTPPSDSAAGISSRPYYAKVVSILQSSGFGKTKLCVHLSAQQAGLLVCLRADDKAASSVTSFPPQDEKIYGLLSACSTAFADVINNVDRKNNDELVATADLCACVTLGCFLAAYCHVLTDKLTKLMRLSGCFEWHHHEQHPQSKHATPGMCWNSIVFALSASLHRKSTFVGQLKLKADGMCRTSALFSHDLIRIDADESPHSTTPAPDLSLYDQLPKDLKLFVDELRSPDTRDNFLKAVKEEADRLLPEAQQLKSAKDLAQGLVKPRLSQLERLAPSQADDNSTIFFLALDECSSISPILPHLRRLWSFSQPQRTWIFLIDIKSHIPPLAGSEALSSSRLQFGTGTHQIAPPFTTMPLDVHHSPEEAAKLQSDFANRSCTARRLNLLIPKLGRPLWNDKQFYRDEHGIPKCHHIISKLVKSNFVWQWPSADLDKIVDLFDWDDDKAAGDRDFQNIMALTSQRVPLGLSCNAVQSKWQRFAKEQISNHLRIAAKVHPQTDVVESHTNSEPPLGVAAAWSFRYQADRITSKWSLAVATVIRAQNAIGLNVGLKGEEGIHLLCTMATDFAAGDKYKNDYESVGLNDEAEDHEAKYKCTMGLVTVKDWLDVLIGSKLTYADESNAEADVAFDAWCSQHWINFKQIGDLGRQVKMKRKVEAKEKDSTDNNKKPSGGREHGKDAATSLDRGLLANFWVRHAAIRGVSNQKGWDLLIPVYESTEMPIGDEPFAIERLSYIAIQVENTVNAPDFPQQLGPDLDDIVDLTRTTSCLELFLDLRGPITKAHSLLSSAEPANTDANIARRVRYNIYVSGLDEQSYPVLKRLDELAKNMTPTLFGLSSYSTNQFDHDFAHYVCDLVNNDDKVAASQQLDAAEGKCPLIQGIPMRNPPALLQRPTNRIFATGQSKRMRGTGQDDAGLSVEPRIKRLKSSSA</sequence>
<protein>
    <submittedName>
        <fullName evidence="2">Uncharacterized protein</fullName>
    </submittedName>
</protein>